<sequence length="596" mass="67159">MSIVHKTAWRLALAQNSDVIFKAQTYTRADFTALRAWVQRIPIERIERIYYTDDAPQIRFGLEKFLTRMRHDLIERAIVCNPFLAEGLARARTGGAITVGILDTLVKAADARPSRPVPSDRVAQWFRPGTAKVLLGESLRTLADLKLFIEQRGPTWWRPVPRIGEQRARVIERWLNKNEDTAIAPHTQLTIAEDDIHQSHKSELTTSPLPLERIATLPSNLDGHDGRNRANAFCFIRARNDLEAVHAYLGKFRHQAHTFRAYQRELERLVLWCVLVRKTALSSMLVDDCEAYKDFIANPDPALVGPRQGRFTARWKPFAGQLSPNSQKQAIQIIRTAFVWLVNVRYLGGNPWIAVRDPSTEQALLPMQIDRALPSSLWEKTIAHLNDLCADQFASQLRTARAAILLMGESGLRRSEAARALSSKLRPTDNPELWRLDVLGKRSKWRMVPVSLRTYEAIQAHWDDLDNHGLPSPASTPESSSPILRPLRIPRTPIAQERHKDGSIGYSIGGLATLVVSTLGKIADSGHFSPQEIIKLKQTSAHAFRHTFGTTTIAQGLPHDVLQKILGHVSLATTSIYVQAEQKRILDESSKVFEAR</sequence>
<evidence type="ECO:0000313" key="7">
    <source>
        <dbReference type="Proteomes" id="UP000251341"/>
    </source>
</evidence>
<dbReference type="Proteomes" id="UP000251341">
    <property type="component" value="Unassembled WGS sequence"/>
</dbReference>
<protein>
    <recommendedName>
        <fullName evidence="5">Tyr recombinase domain-containing protein</fullName>
    </recommendedName>
</protein>
<dbReference type="GO" id="GO:0003677">
    <property type="term" value="F:DNA binding"/>
    <property type="evidence" value="ECO:0007669"/>
    <property type="project" value="UniProtKB-KW"/>
</dbReference>
<dbReference type="InterPro" id="IPR022169">
    <property type="entry name" value="DUF3701"/>
</dbReference>
<dbReference type="InterPro" id="IPR013762">
    <property type="entry name" value="Integrase-like_cat_sf"/>
</dbReference>
<evidence type="ECO:0000256" key="4">
    <source>
        <dbReference type="ARBA" id="ARBA00023172"/>
    </source>
</evidence>
<gene>
    <name evidence="6" type="ORF">B9Z44_14660</name>
</gene>
<dbReference type="Pfam" id="PF12482">
    <property type="entry name" value="DUF3701"/>
    <property type="match status" value="1"/>
</dbReference>
<dbReference type="SUPFAM" id="SSF56349">
    <property type="entry name" value="DNA breaking-rejoining enzymes"/>
    <property type="match status" value="1"/>
</dbReference>
<accession>A0A315EF80</accession>
<dbReference type="EMBL" id="NESP01000002">
    <property type="protein sequence ID" value="PUE56483.1"/>
    <property type="molecule type" value="Genomic_DNA"/>
</dbReference>
<dbReference type="PANTHER" id="PTHR30349:SF41">
    <property type="entry name" value="INTEGRASE_RECOMBINASE PROTEIN MJ0367-RELATED"/>
    <property type="match status" value="1"/>
</dbReference>
<comment type="caution">
    <text evidence="6">The sequence shown here is derived from an EMBL/GenBank/DDBJ whole genome shotgun (WGS) entry which is preliminary data.</text>
</comment>
<evidence type="ECO:0000256" key="1">
    <source>
        <dbReference type="ARBA" id="ARBA00008857"/>
    </source>
</evidence>
<keyword evidence="7" id="KW-1185">Reference proteome</keyword>
<dbReference type="CDD" id="cd00397">
    <property type="entry name" value="DNA_BRE_C"/>
    <property type="match status" value="1"/>
</dbReference>
<dbReference type="GO" id="GO:0015074">
    <property type="term" value="P:DNA integration"/>
    <property type="evidence" value="ECO:0007669"/>
    <property type="project" value="UniProtKB-KW"/>
</dbReference>
<dbReference type="AlphaFoldDB" id="A0A315EF80"/>
<dbReference type="InterPro" id="IPR050090">
    <property type="entry name" value="Tyrosine_recombinase_XerCD"/>
</dbReference>
<organism evidence="6 7">
    <name type="scientific">Limnohabitans curvus</name>
    <dbReference type="NCBI Taxonomy" id="323423"/>
    <lineage>
        <taxon>Bacteria</taxon>
        <taxon>Pseudomonadati</taxon>
        <taxon>Pseudomonadota</taxon>
        <taxon>Betaproteobacteria</taxon>
        <taxon>Burkholderiales</taxon>
        <taxon>Comamonadaceae</taxon>
        <taxon>Limnohabitans</taxon>
    </lineage>
</organism>
<evidence type="ECO:0000256" key="3">
    <source>
        <dbReference type="ARBA" id="ARBA00023125"/>
    </source>
</evidence>
<dbReference type="Gene3D" id="1.10.443.10">
    <property type="entry name" value="Intergrase catalytic core"/>
    <property type="match status" value="1"/>
</dbReference>
<dbReference type="PANTHER" id="PTHR30349">
    <property type="entry name" value="PHAGE INTEGRASE-RELATED"/>
    <property type="match status" value="1"/>
</dbReference>
<feature type="domain" description="Tyr recombinase" evidence="5">
    <location>
        <begin position="372"/>
        <end position="591"/>
    </location>
</feature>
<dbReference type="GO" id="GO:0006310">
    <property type="term" value="P:DNA recombination"/>
    <property type="evidence" value="ECO:0007669"/>
    <property type="project" value="UniProtKB-KW"/>
</dbReference>
<keyword evidence="2" id="KW-0229">DNA integration</keyword>
<dbReference type="InterPro" id="IPR002104">
    <property type="entry name" value="Integrase_catalytic"/>
</dbReference>
<keyword evidence="3" id="KW-0238">DNA-binding</keyword>
<evidence type="ECO:0000256" key="2">
    <source>
        <dbReference type="ARBA" id="ARBA00022908"/>
    </source>
</evidence>
<evidence type="ECO:0000313" key="6">
    <source>
        <dbReference type="EMBL" id="PUE56483.1"/>
    </source>
</evidence>
<comment type="similarity">
    <text evidence="1">Belongs to the 'phage' integrase family.</text>
</comment>
<dbReference type="PROSITE" id="PS51898">
    <property type="entry name" value="TYR_RECOMBINASE"/>
    <property type="match status" value="1"/>
</dbReference>
<keyword evidence="4" id="KW-0233">DNA recombination</keyword>
<dbReference type="Pfam" id="PF00589">
    <property type="entry name" value="Phage_integrase"/>
    <property type="match status" value="1"/>
</dbReference>
<dbReference type="InterPro" id="IPR011010">
    <property type="entry name" value="DNA_brk_join_enz"/>
</dbReference>
<evidence type="ECO:0000259" key="5">
    <source>
        <dbReference type="PROSITE" id="PS51898"/>
    </source>
</evidence>
<dbReference type="InterPro" id="IPR010998">
    <property type="entry name" value="Integrase_recombinase_N"/>
</dbReference>
<reference evidence="6 7" key="1">
    <citation type="submission" date="2017-04" db="EMBL/GenBank/DDBJ databases">
        <title>Unexpected and diverse lifestyles within the genus Limnohabitans.</title>
        <authorList>
            <person name="Kasalicky V."/>
            <person name="Mehrshad M."/>
            <person name="Andrei S.-A."/>
            <person name="Salcher M."/>
            <person name="Kratochvilova H."/>
            <person name="Simek K."/>
            <person name="Ghai R."/>
        </authorList>
    </citation>
    <scope>NUCLEOTIDE SEQUENCE [LARGE SCALE GENOMIC DNA]</scope>
    <source>
        <strain evidence="6 7">MWH-C5</strain>
    </source>
</reference>
<proteinExistence type="inferred from homology"/>
<dbReference type="Gene3D" id="1.10.150.130">
    <property type="match status" value="1"/>
</dbReference>
<name>A0A315EF80_9BURK</name>